<dbReference type="AlphaFoldDB" id="A0A381QPD9"/>
<sequence length="23" mass="2548">MVEGCDNGQLSETFSLDGQQEME</sequence>
<feature type="region of interest" description="Disordered" evidence="1">
    <location>
        <begin position="1"/>
        <end position="23"/>
    </location>
</feature>
<dbReference type="EMBL" id="UINC01001460">
    <property type="protein sequence ID" value="SUZ81245.1"/>
    <property type="molecule type" value="Genomic_DNA"/>
</dbReference>
<name>A0A381QPD9_9ZZZZ</name>
<feature type="compositionally biased region" description="Polar residues" evidence="1">
    <location>
        <begin position="8"/>
        <end position="23"/>
    </location>
</feature>
<protein>
    <submittedName>
        <fullName evidence="2">Uncharacterized protein</fullName>
    </submittedName>
</protein>
<organism evidence="2">
    <name type="scientific">marine metagenome</name>
    <dbReference type="NCBI Taxonomy" id="408172"/>
    <lineage>
        <taxon>unclassified sequences</taxon>
        <taxon>metagenomes</taxon>
        <taxon>ecological metagenomes</taxon>
    </lineage>
</organism>
<accession>A0A381QPD9</accession>
<proteinExistence type="predicted"/>
<evidence type="ECO:0000313" key="2">
    <source>
        <dbReference type="EMBL" id="SUZ81245.1"/>
    </source>
</evidence>
<evidence type="ECO:0000256" key="1">
    <source>
        <dbReference type="SAM" id="MobiDB-lite"/>
    </source>
</evidence>
<gene>
    <name evidence="2" type="ORF">METZ01_LOCUS34099</name>
</gene>
<reference evidence="2" key="1">
    <citation type="submission" date="2018-05" db="EMBL/GenBank/DDBJ databases">
        <authorList>
            <person name="Lanie J.A."/>
            <person name="Ng W.-L."/>
            <person name="Kazmierczak K.M."/>
            <person name="Andrzejewski T.M."/>
            <person name="Davidsen T.M."/>
            <person name="Wayne K.J."/>
            <person name="Tettelin H."/>
            <person name="Glass J.I."/>
            <person name="Rusch D."/>
            <person name="Podicherti R."/>
            <person name="Tsui H.-C.T."/>
            <person name="Winkler M.E."/>
        </authorList>
    </citation>
    <scope>NUCLEOTIDE SEQUENCE</scope>
</reference>